<proteinExistence type="predicted"/>
<organism evidence="1">
    <name type="scientific">Oikopleura dioica</name>
    <name type="common">Tunicate</name>
    <dbReference type="NCBI Taxonomy" id="34765"/>
    <lineage>
        <taxon>Eukaryota</taxon>
        <taxon>Metazoa</taxon>
        <taxon>Chordata</taxon>
        <taxon>Tunicata</taxon>
        <taxon>Appendicularia</taxon>
        <taxon>Copelata</taxon>
        <taxon>Oikopleuridae</taxon>
        <taxon>Oikopleura</taxon>
    </lineage>
</organism>
<feature type="non-terminal residue" evidence="1">
    <location>
        <position position="174"/>
    </location>
</feature>
<evidence type="ECO:0000313" key="1">
    <source>
        <dbReference type="EMBL" id="CBY42088.1"/>
    </source>
</evidence>
<name>E4Z310_OIKDI</name>
<reference evidence="1" key="1">
    <citation type="journal article" date="2010" name="Science">
        <title>Plasticity of animal genome architecture unmasked by rapid evolution of a pelagic tunicate.</title>
        <authorList>
            <person name="Denoeud F."/>
            <person name="Henriet S."/>
            <person name="Mungpakdee S."/>
            <person name="Aury J.M."/>
            <person name="Da Silva C."/>
            <person name="Brinkmann H."/>
            <person name="Mikhaleva J."/>
            <person name="Olsen L.C."/>
            <person name="Jubin C."/>
            <person name="Canestro C."/>
            <person name="Bouquet J.M."/>
            <person name="Danks G."/>
            <person name="Poulain J."/>
            <person name="Campsteijn C."/>
            <person name="Adamski M."/>
            <person name="Cross I."/>
            <person name="Yadetie F."/>
            <person name="Muffato M."/>
            <person name="Louis A."/>
            <person name="Butcher S."/>
            <person name="Tsagkogeorga G."/>
            <person name="Konrad A."/>
            <person name="Singh S."/>
            <person name="Jensen M.F."/>
            <person name="Cong E.H."/>
            <person name="Eikeseth-Otteraa H."/>
            <person name="Noel B."/>
            <person name="Anthouard V."/>
            <person name="Porcel B.M."/>
            <person name="Kachouri-Lafond R."/>
            <person name="Nishino A."/>
            <person name="Ugolini M."/>
            <person name="Chourrout P."/>
            <person name="Nishida H."/>
            <person name="Aasland R."/>
            <person name="Huzurbazar S."/>
            <person name="Westhof E."/>
            <person name="Delsuc F."/>
            <person name="Lehrach H."/>
            <person name="Reinhardt R."/>
            <person name="Weissenbach J."/>
            <person name="Roy S.W."/>
            <person name="Artiguenave F."/>
            <person name="Postlethwait J.H."/>
            <person name="Manak J.R."/>
            <person name="Thompson E.M."/>
            <person name="Jaillon O."/>
            <person name="Du Pasquier L."/>
            <person name="Boudinot P."/>
            <person name="Liberles D.A."/>
            <person name="Volff J.N."/>
            <person name="Philippe H."/>
            <person name="Lenhard B."/>
            <person name="Roest Crollius H."/>
            <person name="Wincker P."/>
            <person name="Chourrout D."/>
        </authorList>
    </citation>
    <scope>NUCLEOTIDE SEQUENCE [LARGE SCALE GENOMIC DNA]</scope>
</reference>
<gene>
    <name evidence="1" type="ORF">GSOID_T00025753001</name>
</gene>
<protein>
    <submittedName>
        <fullName evidence="1">Uncharacterized protein</fullName>
    </submittedName>
</protein>
<sequence length="174" mass="19438">MAAKGKIDRLSKVILEDQGNPNGSHNEILGLSLMQTMEHSWINIIGKVMNLSQEEKLVVEYYMDSQTGDNAETELQRMFARANWGSGHTNTEQPALNPAILEIQEPIQAEETFNFVKAAISEITGGLNYGQRSPRDMSRSLVTPASEIRTSLRYVSPAAHTPRQGVQGNWNRRL</sequence>
<accession>E4Z310</accession>
<dbReference type="Proteomes" id="UP000011014">
    <property type="component" value="Unassembled WGS sequence"/>
</dbReference>
<dbReference type="AlphaFoldDB" id="E4Z310"/>
<dbReference type="EMBL" id="FN656861">
    <property type="protein sequence ID" value="CBY42088.1"/>
    <property type="molecule type" value="Genomic_DNA"/>
</dbReference>